<name>A0A916W487_9HYPH</name>
<evidence type="ECO:0000313" key="2">
    <source>
        <dbReference type="Proteomes" id="UP000596977"/>
    </source>
</evidence>
<dbReference type="Proteomes" id="UP000596977">
    <property type="component" value="Unassembled WGS sequence"/>
</dbReference>
<dbReference type="RefSeq" id="WP_127071382.1">
    <property type="nucleotide sequence ID" value="NZ_BMKB01000013.1"/>
</dbReference>
<dbReference type="AlphaFoldDB" id="A0A916W487"/>
<comment type="caution">
    <text evidence="1">The sequence shown here is derived from an EMBL/GenBank/DDBJ whole genome shotgun (WGS) entry which is preliminary data.</text>
</comment>
<proteinExistence type="predicted"/>
<reference evidence="1 2" key="1">
    <citation type="journal article" date="2014" name="Int. J. Syst. Evol. Microbiol.">
        <title>Complete genome sequence of Corynebacterium casei LMG S-19264T (=DSM 44701T), isolated from a smear-ripened cheese.</title>
        <authorList>
            <consortium name="US DOE Joint Genome Institute (JGI-PGF)"/>
            <person name="Walter F."/>
            <person name="Albersmeier A."/>
            <person name="Kalinowski J."/>
            <person name="Ruckert C."/>
        </authorList>
    </citation>
    <scope>NUCLEOTIDE SEQUENCE [LARGE SCALE GENOMIC DNA]</scope>
    <source>
        <strain evidence="1 2">CGMCC 1.15896</strain>
    </source>
</reference>
<sequence length="65" mass="7190">MKLKLDALGMIPADYPKTFYRVSTWSTDSYVADYSSEDEAKKASFASTHGGRFDHKVSTMHLAGA</sequence>
<gene>
    <name evidence="1" type="ORF">GCM10011499_38870</name>
</gene>
<organism evidence="1 2">
    <name type="scientific">Pelagibacterium lentulum</name>
    <dbReference type="NCBI Taxonomy" id="2029865"/>
    <lineage>
        <taxon>Bacteria</taxon>
        <taxon>Pseudomonadati</taxon>
        <taxon>Pseudomonadota</taxon>
        <taxon>Alphaproteobacteria</taxon>
        <taxon>Hyphomicrobiales</taxon>
        <taxon>Devosiaceae</taxon>
        <taxon>Pelagibacterium</taxon>
    </lineage>
</organism>
<keyword evidence="2" id="KW-1185">Reference proteome</keyword>
<evidence type="ECO:0000313" key="1">
    <source>
        <dbReference type="EMBL" id="GGA64629.1"/>
    </source>
</evidence>
<dbReference type="EMBL" id="BMKB01000013">
    <property type="protein sequence ID" value="GGA64629.1"/>
    <property type="molecule type" value="Genomic_DNA"/>
</dbReference>
<accession>A0A916W487</accession>
<protein>
    <submittedName>
        <fullName evidence="1">Uncharacterized protein</fullName>
    </submittedName>
</protein>